<sequence length="1006" mass="110540">MDTESEVSSIEHQFSEREDDDETLWEVEEIVGEKGKKYRVRWSGVDEKGKPWPLDWVLKEDCTPTLVKAWKAKQAEAKKKKKSTRPKSVRSRASITSTTTKVSLASSSSTVTQQVVSRPKHAASGSKRKIDQRDRESISDAVQSESESIRSSRPKKKRKVVVEIASPKVSSTSKPPKKAEASVQSSTRKYRLSYETTSEDEVPQVQQPKSRQTALSPVNRKKVNSTSKSTSKAPKRKRPASEVELSESDAPTARVPSKPQGTASKKKATGSFRNGRVQSTKHPSTKTGPVARHSPSPSVSGISEPPAPKKVAAQPSTRASSRSSRGASPLFLPASPQSISIPVDTTKKHSVNERLDVGLFNAGVGRGDEDSALEYADYPMDEPHPASSPPPPAQPQHTPRPVRSPSISFVSPPPISLLTPKGKARAVESEVVPETEAEDSQESHQRDVDAHIALVRSASKNSLKSRMRPRTPGSKRNIPDADVMASPLPFENSRSISPQPRTKKPLRPIPQISPSTFTNLSQSAIESTQTTDGGVEDDTIDEFTSPDKSRRRKDAKPSQETDSSLDASLPVPLAATDVAKKGAALAEAARRAKQSRIFTQAKLSLATIIGKEKVRFSRVPPISEDETDEPEPERKATSPSTLEEFEDSFVDYNGGAGVGTGDAPEAGSKTQETSKNDGSAVQEVQKVFARQEEEENTQDLLEEVHQQQQQQQRPVPDAEEGWAYPDGVPPSQVPVSTGSEEIDIACDSLEVAPPKSSAPLPETSQEESIRHDPLTQPSAVEPTPSLPLDSSLVVPATLPPTHPQQDTVAPSQLDALIHDVNVNDQHLDSAMNLLNKKSEEITRLESLLANARSVIEGFETETTNRIEEKSKLIEENTSLQQTLQTLRSRAEFAEKSAEIFREQYARVSGYAEDLQSENKELSERAEIAENQANNGLAGIKMMYEMRVKKLQEEAEYQKSVTLFLIEQGKRTQDEEIRRRAGEYPELERQCEELRDELRKAEEMLDG</sequence>
<feature type="compositionally biased region" description="Polar residues" evidence="2">
    <location>
        <begin position="204"/>
        <end position="216"/>
    </location>
</feature>
<feature type="compositionally biased region" description="Polar residues" evidence="2">
    <location>
        <begin position="1"/>
        <end position="12"/>
    </location>
</feature>
<feature type="compositionally biased region" description="Basic and acidic residues" evidence="2">
    <location>
        <begin position="128"/>
        <end position="138"/>
    </location>
</feature>
<proteinExistence type="predicted"/>
<evidence type="ECO:0000313" key="4">
    <source>
        <dbReference type="EMBL" id="KAJ3575404.1"/>
    </source>
</evidence>
<name>A0AAD5YV53_9AGAR</name>
<dbReference type="AlphaFoldDB" id="A0AAD5YV53"/>
<dbReference type="EMBL" id="JANIEX010000038">
    <property type="protein sequence ID" value="KAJ3575404.1"/>
    <property type="molecule type" value="Genomic_DNA"/>
</dbReference>
<evidence type="ECO:0000256" key="1">
    <source>
        <dbReference type="SAM" id="Coils"/>
    </source>
</evidence>
<feature type="compositionally biased region" description="Low complexity" evidence="2">
    <location>
        <begin position="395"/>
        <end position="410"/>
    </location>
</feature>
<comment type="caution">
    <text evidence="4">The sequence shown here is derived from an EMBL/GenBank/DDBJ whole genome shotgun (WGS) entry which is preliminary data.</text>
</comment>
<evidence type="ECO:0000259" key="3">
    <source>
        <dbReference type="PROSITE" id="PS50013"/>
    </source>
</evidence>
<reference evidence="4" key="1">
    <citation type="submission" date="2022-07" db="EMBL/GenBank/DDBJ databases">
        <title>Genome Sequence of Leucocoprinus birnbaumii.</title>
        <authorList>
            <person name="Buettner E."/>
        </authorList>
    </citation>
    <scope>NUCLEOTIDE SEQUENCE</scope>
    <source>
        <strain evidence="4">VT141</strain>
    </source>
</reference>
<feature type="compositionally biased region" description="Low complexity" evidence="2">
    <location>
        <begin position="162"/>
        <end position="174"/>
    </location>
</feature>
<feature type="coiled-coil region" evidence="1">
    <location>
        <begin position="827"/>
        <end position="931"/>
    </location>
</feature>
<dbReference type="PROSITE" id="PS50013">
    <property type="entry name" value="CHROMO_2"/>
    <property type="match status" value="1"/>
</dbReference>
<dbReference type="Proteomes" id="UP001213000">
    <property type="component" value="Unassembled WGS sequence"/>
</dbReference>
<feature type="region of interest" description="Disordered" evidence="2">
    <location>
        <begin position="1"/>
        <end position="21"/>
    </location>
</feature>
<keyword evidence="5" id="KW-1185">Reference proteome</keyword>
<feature type="compositionally biased region" description="Acidic residues" evidence="2">
    <location>
        <begin position="692"/>
        <end position="701"/>
    </location>
</feature>
<protein>
    <recommendedName>
        <fullName evidence="3">Chromo domain-containing protein</fullName>
    </recommendedName>
</protein>
<feature type="compositionally biased region" description="Low complexity" evidence="2">
    <location>
        <begin position="96"/>
        <end position="117"/>
    </location>
</feature>
<feature type="compositionally biased region" description="Acidic residues" evidence="2">
    <location>
        <begin position="431"/>
        <end position="440"/>
    </location>
</feature>
<gene>
    <name evidence="4" type="ORF">NP233_g1108</name>
</gene>
<feature type="coiled-coil region" evidence="1">
    <location>
        <begin position="976"/>
        <end position="1003"/>
    </location>
</feature>
<dbReference type="CDD" id="cd00024">
    <property type="entry name" value="CD_CSD"/>
    <property type="match status" value="1"/>
</dbReference>
<feature type="compositionally biased region" description="Basic and acidic residues" evidence="2">
    <location>
        <begin position="441"/>
        <end position="450"/>
    </location>
</feature>
<evidence type="ECO:0000313" key="5">
    <source>
        <dbReference type="Proteomes" id="UP001213000"/>
    </source>
</evidence>
<accession>A0AAD5YV53</accession>
<feature type="compositionally biased region" description="Basic residues" evidence="2">
    <location>
        <begin position="78"/>
        <end position="90"/>
    </location>
</feature>
<feature type="compositionally biased region" description="Polar residues" evidence="2">
    <location>
        <begin position="276"/>
        <end position="287"/>
    </location>
</feature>
<dbReference type="InterPro" id="IPR000953">
    <property type="entry name" value="Chromo/chromo_shadow_dom"/>
</dbReference>
<feature type="compositionally biased region" description="Polar residues" evidence="2">
    <location>
        <begin position="512"/>
        <end position="532"/>
    </location>
</feature>
<feature type="compositionally biased region" description="Basic and acidic residues" evidence="2">
    <location>
        <begin position="345"/>
        <end position="356"/>
    </location>
</feature>
<feature type="region of interest" description="Disordered" evidence="2">
    <location>
        <begin position="614"/>
        <end position="807"/>
    </location>
</feature>
<organism evidence="4 5">
    <name type="scientific">Leucocoprinus birnbaumii</name>
    <dbReference type="NCBI Taxonomy" id="56174"/>
    <lineage>
        <taxon>Eukaryota</taxon>
        <taxon>Fungi</taxon>
        <taxon>Dikarya</taxon>
        <taxon>Basidiomycota</taxon>
        <taxon>Agaricomycotina</taxon>
        <taxon>Agaricomycetes</taxon>
        <taxon>Agaricomycetidae</taxon>
        <taxon>Agaricales</taxon>
        <taxon>Agaricineae</taxon>
        <taxon>Agaricaceae</taxon>
        <taxon>Leucocoprinus</taxon>
    </lineage>
</organism>
<keyword evidence="1" id="KW-0175">Coiled coil</keyword>
<feature type="region of interest" description="Disordered" evidence="2">
    <location>
        <begin position="73"/>
        <end position="571"/>
    </location>
</feature>
<feature type="compositionally biased region" description="Polar residues" evidence="2">
    <location>
        <begin position="668"/>
        <end position="679"/>
    </location>
</feature>
<feature type="compositionally biased region" description="Low complexity" evidence="2">
    <location>
        <begin position="312"/>
        <end position="328"/>
    </location>
</feature>
<evidence type="ECO:0000256" key="2">
    <source>
        <dbReference type="SAM" id="MobiDB-lite"/>
    </source>
</evidence>
<feature type="domain" description="Chromo" evidence="3">
    <location>
        <begin position="25"/>
        <end position="82"/>
    </location>
</feature>